<dbReference type="AlphaFoldDB" id="A0A4Q2MBD1"/>
<keyword evidence="5" id="KW-1185">Reference proteome</keyword>
<accession>A0A4Q2MBD1</accession>
<evidence type="ECO:0008006" key="7">
    <source>
        <dbReference type="Google" id="ProtNLM"/>
    </source>
</evidence>
<name>A0A4Q2MBD1_9MICO</name>
<feature type="region of interest" description="Disordered" evidence="1">
    <location>
        <begin position="95"/>
        <end position="114"/>
    </location>
</feature>
<dbReference type="Pfam" id="PF18986">
    <property type="entry name" value="DUF5719"/>
    <property type="match status" value="1"/>
</dbReference>
<sequence length="473" mass="47219">MVERRDIAIASTRIVTGLIGLAVGVVAVGAAIALPWPSVTVEPAAVTISPTASEQQRVCAGPLLSLADDATQATAAASFGSASVVSAAADSEVTSVELDAPRNPRFDRDGGPTLLSAPPVGEAGALAGSQSQVAATETVAGFAAAACAEALDEAWLVAGATDVGRTSLIVLSNPTSVAATVSLELFGENGPIDAPGTSAILVPAGQQVVLPLAGFAPNVRTPVVHVVSEGGRVAANLQHTVIRGLTPGGVELAGPSALPAENVVIPGVVLSANTADTGEDHTHDLEDSHPVIRLLAPDADAQVTVDITAESSGAVTSLELDLTAGQSLDVPLDGLTTGGHTISVRSSEPIVAAARTAVTLQNAPDFAWHAATEPLLDDAPFVVAEGPSPVLHLTNPGSTDVTVEVVPGEGAERSIVVPSNGAASVSVSAEESYVLEGVAGLHASVGYLSPATSSSFALQPPGPLEAPVRVYTH</sequence>
<dbReference type="EMBL" id="SDPM01000002">
    <property type="protein sequence ID" value="RXZ87322.1"/>
    <property type="molecule type" value="Genomic_DNA"/>
</dbReference>
<gene>
    <name evidence="3" type="ORF">BJ972_001175</name>
    <name evidence="4" type="ORF">ESP50_05220</name>
</gene>
<keyword evidence="2" id="KW-0472">Membrane</keyword>
<evidence type="ECO:0000256" key="1">
    <source>
        <dbReference type="SAM" id="MobiDB-lite"/>
    </source>
</evidence>
<protein>
    <recommendedName>
        <fullName evidence="7">Large extracellular alpha-helical protein</fullName>
    </recommendedName>
</protein>
<evidence type="ECO:0000313" key="4">
    <source>
        <dbReference type="EMBL" id="RXZ87322.1"/>
    </source>
</evidence>
<organism evidence="4 5">
    <name type="scientific">Agromyces atrinae</name>
    <dbReference type="NCBI Taxonomy" id="592376"/>
    <lineage>
        <taxon>Bacteria</taxon>
        <taxon>Bacillati</taxon>
        <taxon>Actinomycetota</taxon>
        <taxon>Actinomycetes</taxon>
        <taxon>Micrococcales</taxon>
        <taxon>Microbacteriaceae</taxon>
        <taxon>Agromyces</taxon>
    </lineage>
</organism>
<dbReference type="OrthoDB" id="3264966at2"/>
<feature type="transmembrane region" description="Helical" evidence="2">
    <location>
        <begin position="12"/>
        <end position="36"/>
    </location>
</feature>
<dbReference type="RefSeq" id="WP_129172896.1">
    <property type="nucleotide sequence ID" value="NZ_JACCBI010000001.1"/>
</dbReference>
<keyword evidence="2" id="KW-0812">Transmembrane</keyword>
<feature type="compositionally biased region" description="Basic and acidic residues" evidence="1">
    <location>
        <begin position="99"/>
        <end position="110"/>
    </location>
</feature>
<evidence type="ECO:0000313" key="5">
    <source>
        <dbReference type="Proteomes" id="UP000292686"/>
    </source>
</evidence>
<reference evidence="4 5" key="1">
    <citation type="submission" date="2019-01" db="EMBL/GenBank/DDBJ databases">
        <title>Agromyces.</title>
        <authorList>
            <person name="Li J."/>
        </authorList>
    </citation>
    <scope>NUCLEOTIDE SEQUENCE [LARGE SCALE GENOMIC DNA]</scope>
    <source>
        <strain evidence="4 5">DSM 23870</strain>
    </source>
</reference>
<reference evidence="3 6" key="2">
    <citation type="submission" date="2020-07" db="EMBL/GenBank/DDBJ databases">
        <title>Sequencing the genomes of 1000 actinobacteria strains.</title>
        <authorList>
            <person name="Klenk H.-P."/>
        </authorList>
    </citation>
    <scope>NUCLEOTIDE SEQUENCE [LARGE SCALE GENOMIC DNA]</scope>
    <source>
        <strain evidence="3 6">DSM 23870</strain>
    </source>
</reference>
<dbReference type="Proteomes" id="UP000581087">
    <property type="component" value="Unassembled WGS sequence"/>
</dbReference>
<evidence type="ECO:0000256" key="2">
    <source>
        <dbReference type="SAM" id="Phobius"/>
    </source>
</evidence>
<evidence type="ECO:0000313" key="3">
    <source>
        <dbReference type="EMBL" id="NYD66656.1"/>
    </source>
</evidence>
<dbReference type="EMBL" id="JACCBI010000001">
    <property type="protein sequence ID" value="NYD66656.1"/>
    <property type="molecule type" value="Genomic_DNA"/>
</dbReference>
<keyword evidence="2" id="KW-1133">Transmembrane helix</keyword>
<proteinExistence type="predicted"/>
<dbReference type="InterPro" id="IPR043777">
    <property type="entry name" value="DUF5719"/>
</dbReference>
<dbReference type="Proteomes" id="UP000292686">
    <property type="component" value="Unassembled WGS sequence"/>
</dbReference>
<comment type="caution">
    <text evidence="4">The sequence shown here is derived from an EMBL/GenBank/DDBJ whole genome shotgun (WGS) entry which is preliminary data.</text>
</comment>
<evidence type="ECO:0000313" key="6">
    <source>
        <dbReference type="Proteomes" id="UP000581087"/>
    </source>
</evidence>